<reference evidence="3" key="1">
    <citation type="journal article" date="2014" name="Int. J. Syst. Evol. Microbiol.">
        <title>Complete genome sequence of Corynebacterium casei LMG S-19264T (=DSM 44701T), isolated from a smear-ripened cheese.</title>
        <authorList>
            <consortium name="US DOE Joint Genome Institute (JGI-PGF)"/>
            <person name="Walter F."/>
            <person name="Albersmeier A."/>
            <person name="Kalinowski J."/>
            <person name="Ruckert C."/>
        </authorList>
    </citation>
    <scope>NUCLEOTIDE SEQUENCE</scope>
    <source>
        <strain evidence="3">JCM 4654</strain>
    </source>
</reference>
<dbReference type="EMBL" id="BMVF01000034">
    <property type="protein sequence ID" value="GHD97113.1"/>
    <property type="molecule type" value="Genomic_DNA"/>
</dbReference>
<dbReference type="AlphaFoldDB" id="A0A918YBY9"/>
<feature type="region of interest" description="Disordered" evidence="1">
    <location>
        <begin position="16"/>
        <end position="46"/>
    </location>
</feature>
<name>A0A918YBY9_9ACTN</name>
<feature type="transmembrane region" description="Helical" evidence="2">
    <location>
        <begin position="49"/>
        <end position="67"/>
    </location>
</feature>
<gene>
    <name evidence="3" type="ORF">GCM10010508_68450</name>
</gene>
<accession>A0A918YBY9</accession>
<reference evidence="3" key="2">
    <citation type="submission" date="2020-09" db="EMBL/GenBank/DDBJ databases">
        <authorList>
            <person name="Sun Q."/>
            <person name="Ohkuma M."/>
        </authorList>
    </citation>
    <scope>NUCLEOTIDE SEQUENCE</scope>
    <source>
        <strain evidence="3">JCM 4654</strain>
    </source>
</reference>
<evidence type="ECO:0000313" key="3">
    <source>
        <dbReference type="EMBL" id="GHD97113.1"/>
    </source>
</evidence>
<evidence type="ECO:0000313" key="4">
    <source>
        <dbReference type="Proteomes" id="UP000608955"/>
    </source>
</evidence>
<keyword evidence="2" id="KW-0472">Membrane</keyword>
<proteinExistence type="predicted"/>
<comment type="caution">
    <text evidence="3">The sequence shown here is derived from an EMBL/GenBank/DDBJ whole genome shotgun (WGS) entry which is preliminary data.</text>
</comment>
<evidence type="ECO:0000256" key="2">
    <source>
        <dbReference type="SAM" id="Phobius"/>
    </source>
</evidence>
<feature type="compositionally biased region" description="Low complexity" evidence="1">
    <location>
        <begin position="20"/>
        <end position="33"/>
    </location>
</feature>
<keyword evidence="2" id="KW-0812">Transmembrane</keyword>
<evidence type="ECO:0000256" key="1">
    <source>
        <dbReference type="SAM" id="MobiDB-lite"/>
    </source>
</evidence>
<keyword evidence="2" id="KW-1133">Transmembrane helix</keyword>
<keyword evidence="4" id="KW-1185">Reference proteome</keyword>
<dbReference type="Proteomes" id="UP000608955">
    <property type="component" value="Unassembled WGS sequence"/>
</dbReference>
<protein>
    <submittedName>
        <fullName evidence="3">Uncharacterized protein</fullName>
    </submittedName>
</protein>
<organism evidence="3 4">
    <name type="scientific">Streptomyces naganishii JCM 4654</name>
    <dbReference type="NCBI Taxonomy" id="1306179"/>
    <lineage>
        <taxon>Bacteria</taxon>
        <taxon>Bacillati</taxon>
        <taxon>Actinomycetota</taxon>
        <taxon>Actinomycetes</taxon>
        <taxon>Kitasatosporales</taxon>
        <taxon>Streptomycetaceae</taxon>
        <taxon>Streptomyces</taxon>
    </lineage>
</organism>
<sequence>MSVDIAVHSRRIRAWHRPDTAAAPAARGTPAHPNGAMRRRRRVRRGDRAVPVPFGLGALLSVIPSSFRTMWAKLIPVSAQQWKAADRTADVTVPTPGLFALPTQPSDLATKG</sequence>